<keyword evidence="1" id="KW-1133">Transmembrane helix</keyword>
<sequence>MKIAKLVVATESNKMHIIALAIVVVTELFTFFNM</sequence>
<dbReference type="AlphaFoldDB" id="F9SPA7"/>
<evidence type="ECO:0000313" key="3">
    <source>
        <dbReference type="Proteomes" id="UP000002817"/>
    </source>
</evidence>
<organism evidence="2 3">
    <name type="scientific">Vibrio orientalis CIP 102891 = ATCC 33934</name>
    <dbReference type="NCBI Taxonomy" id="675816"/>
    <lineage>
        <taxon>Bacteria</taxon>
        <taxon>Pseudomonadati</taxon>
        <taxon>Pseudomonadota</taxon>
        <taxon>Gammaproteobacteria</taxon>
        <taxon>Vibrionales</taxon>
        <taxon>Vibrionaceae</taxon>
        <taxon>Vibrio</taxon>
        <taxon>Vibrio oreintalis group</taxon>
    </lineage>
</organism>
<dbReference type="EMBL" id="AFWH01000011">
    <property type="protein sequence ID" value="EGU52832.1"/>
    <property type="molecule type" value="Genomic_DNA"/>
</dbReference>
<comment type="caution">
    <text evidence="2">The sequence shown here is derived from an EMBL/GenBank/DDBJ whole genome shotgun (WGS) entry which is preliminary data.</text>
</comment>
<feature type="transmembrane region" description="Helical" evidence="1">
    <location>
        <begin position="15"/>
        <end position="32"/>
    </location>
</feature>
<reference evidence="2 3" key="1">
    <citation type="journal article" date="2012" name="Int. J. Syst. Evol. Microbiol.">
        <title>Vibrio caribbeanicus sp. nov., isolated from the marine sponge Scleritoderma cyanea.</title>
        <authorList>
            <person name="Hoffmann M."/>
            <person name="Monday S.R."/>
            <person name="Allard M.W."/>
            <person name="Strain E.A."/>
            <person name="Whittaker P."/>
            <person name="Naum M."/>
            <person name="McCarthy P.J."/>
            <person name="Lopez J.V."/>
            <person name="Fischer M."/>
            <person name="Brown E.W."/>
        </authorList>
    </citation>
    <scope>NUCLEOTIDE SEQUENCE [LARGE SCALE GENOMIC DNA]</scope>
    <source>
        <strain evidence="3">CIP 102891 / ATCC 33934</strain>
    </source>
</reference>
<keyword evidence="1" id="KW-0812">Transmembrane</keyword>
<gene>
    <name evidence="2" type="ORF">VIOR3934_08556</name>
</gene>
<protein>
    <submittedName>
        <fullName evidence="2">Uncharacterized protein</fullName>
    </submittedName>
</protein>
<evidence type="ECO:0000313" key="2">
    <source>
        <dbReference type="EMBL" id="EGU52832.1"/>
    </source>
</evidence>
<name>F9SPA7_VIBOR</name>
<evidence type="ECO:0000256" key="1">
    <source>
        <dbReference type="SAM" id="Phobius"/>
    </source>
</evidence>
<dbReference type="Proteomes" id="UP000002817">
    <property type="component" value="Unassembled WGS sequence"/>
</dbReference>
<keyword evidence="1" id="KW-0472">Membrane</keyword>
<accession>F9SPA7</accession>
<proteinExistence type="predicted"/>